<dbReference type="AlphaFoldDB" id="A0A6I4U0X4"/>
<protein>
    <submittedName>
        <fullName evidence="2">Uncharacterized protein</fullName>
    </submittedName>
</protein>
<evidence type="ECO:0000313" key="3">
    <source>
        <dbReference type="Proteomes" id="UP000429229"/>
    </source>
</evidence>
<feature type="compositionally biased region" description="Basic and acidic residues" evidence="1">
    <location>
        <begin position="43"/>
        <end position="67"/>
    </location>
</feature>
<dbReference type="Proteomes" id="UP000429229">
    <property type="component" value="Unassembled WGS sequence"/>
</dbReference>
<feature type="compositionally biased region" description="Basic and acidic residues" evidence="1">
    <location>
        <begin position="1"/>
        <end position="19"/>
    </location>
</feature>
<proteinExistence type="predicted"/>
<dbReference type="OrthoDB" id="7067623at2"/>
<feature type="region of interest" description="Disordered" evidence="1">
    <location>
        <begin position="1"/>
        <end position="67"/>
    </location>
</feature>
<dbReference type="RefSeq" id="WP_160615118.1">
    <property type="nucleotide sequence ID" value="NZ_WTYR01000001.1"/>
</dbReference>
<reference evidence="2 3" key="1">
    <citation type="submission" date="2019-12" db="EMBL/GenBank/DDBJ databases">
        <title>Genomic-based taxomic classification of the family Erythrobacteraceae.</title>
        <authorList>
            <person name="Xu L."/>
        </authorList>
    </citation>
    <scope>NUCLEOTIDE SEQUENCE [LARGE SCALE GENOMIC DNA]</scope>
    <source>
        <strain evidence="2 3">LMG 29519</strain>
    </source>
</reference>
<keyword evidence="3" id="KW-1185">Reference proteome</keyword>
<gene>
    <name evidence="2" type="ORF">GRI68_00065</name>
</gene>
<comment type="caution">
    <text evidence="2">The sequence shown here is derived from an EMBL/GenBank/DDBJ whole genome shotgun (WGS) entry which is preliminary data.</text>
</comment>
<accession>A0A6I4U0X4</accession>
<dbReference type="EMBL" id="WTYR01000001">
    <property type="protein sequence ID" value="MXP08575.1"/>
    <property type="molecule type" value="Genomic_DNA"/>
</dbReference>
<organism evidence="2 3">
    <name type="scientific">Alteriqipengyuania halimionae</name>
    <dbReference type="NCBI Taxonomy" id="1926630"/>
    <lineage>
        <taxon>Bacteria</taxon>
        <taxon>Pseudomonadati</taxon>
        <taxon>Pseudomonadota</taxon>
        <taxon>Alphaproteobacteria</taxon>
        <taxon>Sphingomonadales</taxon>
        <taxon>Erythrobacteraceae</taxon>
        <taxon>Alteriqipengyuania</taxon>
    </lineage>
</organism>
<evidence type="ECO:0000313" key="2">
    <source>
        <dbReference type="EMBL" id="MXP08575.1"/>
    </source>
</evidence>
<name>A0A6I4U0X4_9SPHN</name>
<sequence length="67" mass="7532">MARNTGEGHREGSVDDRTQVKNPVTGKWTKRDRSDGENAGEFMDVKSDGEPFKGVAKEPDDRRRPDD</sequence>
<evidence type="ECO:0000256" key="1">
    <source>
        <dbReference type="SAM" id="MobiDB-lite"/>
    </source>
</evidence>